<dbReference type="Proteomes" id="UP001310594">
    <property type="component" value="Unassembled WGS sequence"/>
</dbReference>
<feature type="transmembrane region" description="Helical" evidence="2">
    <location>
        <begin position="159"/>
        <end position="180"/>
    </location>
</feature>
<protein>
    <submittedName>
        <fullName evidence="3">Uncharacterized protein</fullName>
    </submittedName>
</protein>
<feature type="transmembrane region" description="Helical" evidence="2">
    <location>
        <begin position="51"/>
        <end position="75"/>
    </location>
</feature>
<keyword evidence="2" id="KW-1133">Transmembrane helix</keyword>
<dbReference type="EMBL" id="JAVRQU010000015">
    <property type="protein sequence ID" value="KAK5694675.1"/>
    <property type="molecule type" value="Genomic_DNA"/>
</dbReference>
<evidence type="ECO:0000313" key="4">
    <source>
        <dbReference type="Proteomes" id="UP001310594"/>
    </source>
</evidence>
<evidence type="ECO:0000313" key="3">
    <source>
        <dbReference type="EMBL" id="KAK5694675.1"/>
    </source>
</evidence>
<gene>
    <name evidence="3" type="ORF">LTR97_009265</name>
</gene>
<reference evidence="3" key="1">
    <citation type="submission" date="2023-08" db="EMBL/GenBank/DDBJ databases">
        <title>Black Yeasts Isolated from many extreme environments.</title>
        <authorList>
            <person name="Coleine C."/>
            <person name="Stajich J.E."/>
            <person name="Selbmann L."/>
        </authorList>
    </citation>
    <scope>NUCLEOTIDE SEQUENCE</scope>
    <source>
        <strain evidence="3">CCFEE 5810</strain>
    </source>
</reference>
<feature type="transmembrane region" description="Helical" evidence="2">
    <location>
        <begin position="101"/>
        <end position="118"/>
    </location>
</feature>
<feature type="compositionally biased region" description="Basic and acidic residues" evidence="1">
    <location>
        <begin position="1"/>
        <end position="13"/>
    </location>
</feature>
<dbReference type="InterPro" id="IPR021514">
    <property type="entry name" value="DUF3176"/>
</dbReference>
<feature type="region of interest" description="Disordered" evidence="1">
    <location>
        <begin position="1"/>
        <end position="45"/>
    </location>
</feature>
<name>A0AAN7VPD8_9PEZI</name>
<sequence>MAEYGEKNGKGEPDVNIIEINSIESSPITKDTNHRAESTPEEDQWAPGRSIPWVATAEIVITVLCTIAAILIVTLSNGKRQGSWYIPPTKHTLRVTIEPKLLLSVLSSVVSLMLALALREGLTVSWWRRALIGGKIRDLERHWSTGNSVLQAALSGKRITYVAFGLLLVTATGIAESTLLQRSTSTKAHVVRAATPFTMTSQLATKLPYTGWESTNGNVPVSLDPSFATVVRAWTSNAQINSSFMGCDDTCTALVSGAGLAADCRTSVSKITIGQNAFNKTWPLAAGSYLYPEQWSRKYTVFETGFDLITPNNSIFFQDIQMTTLSSSAVTAGDGDCPRTITSKVCKLRPAIVKYPVSISNTTLSLDKAALSRGSLQVERYLTMNDSDPLYTSLGGIYLALSAVYTSQASLAWNNQFGDGYMFSSKGSLVDSYYYTGASTPLTTEYTCNATLADPTADLLSSINDLMFRMAITNSSASDRADIQAIPTGMLNYYQSSFLFLGIAVALVWLNILVILPLFWGWWSIGRKISLNPIEVAEAFNAPTLRKDAGHKDVGGLIDQVGDRAVVFRPTEHEVGTADGVRTFRSMKIVSPED</sequence>
<organism evidence="3 4">
    <name type="scientific">Elasticomyces elasticus</name>
    <dbReference type="NCBI Taxonomy" id="574655"/>
    <lineage>
        <taxon>Eukaryota</taxon>
        <taxon>Fungi</taxon>
        <taxon>Dikarya</taxon>
        <taxon>Ascomycota</taxon>
        <taxon>Pezizomycotina</taxon>
        <taxon>Dothideomycetes</taxon>
        <taxon>Dothideomycetidae</taxon>
        <taxon>Mycosphaerellales</taxon>
        <taxon>Teratosphaeriaceae</taxon>
        <taxon>Elasticomyces</taxon>
    </lineage>
</organism>
<feature type="transmembrane region" description="Helical" evidence="2">
    <location>
        <begin position="498"/>
        <end position="523"/>
    </location>
</feature>
<dbReference type="PANTHER" id="PTHR37576">
    <property type="entry name" value="DEFECT AT LOW TEMPERATURE PROTEIN 1"/>
    <property type="match status" value="1"/>
</dbReference>
<accession>A0AAN7VPD8</accession>
<comment type="caution">
    <text evidence="3">The sequence shown here is derived from an EMBL/GenBank/DDBJ whole genome shotgun (WGS) entry which is preliminary data.</text>
</comment>
<dbReference type="Pfam" id="PF11374">
    <property type="entry name" value="DUF3176"/>
    <property type="match status" value="1"/>
</dbReference>
<evidence type="ECO:0000256" key="2">
    <source>
        <dbReference type="SAM" id="Phobius"/>
    </source>
</evidence>
<evidence type="ECO:0000256" key="1">
    <source>
        <dbReference type="SAM" id="MobiDB-lite"/>
    </source>
</evidence>
<feature type="compositionally biased region" description="Low complexity" evidence="1">
    <location>
        <begin position="16"/>
        <end position="26"/>
    </location>
</feature>
<dbReference type="PANTHER" id="PTHR37576:SF2">
    <property type="entry name" value="DEFECT AT LOW TEMPERATURE PROTEIN 1"/>
    <property type="match status" value="1"/>
</dbReference>
<keyword evidence="2" id="KW-0812">Transmembrane</keyword>
<dbReference type="AlphaFoldDB" id="A0AAN7VPD8"/>
<keyword evidence="2" id="KW-0472">Membrane</keyword>
<proteinExistence type="predicted"/>